<accession>A0AAV1S9C0</accession>
<keyword evidence="11 16" id="KW-0560">Oxidoreductase</keyword>
<feature type="binding site" evidence="15">
    <location>
        <position position="231"/>
    </location>
    <ligand>
        <name>Fe cation</name>
        <dbReference type="ChEBI" id="CHEBI:24875"/>
        <label>2</label>
    </ligand>
</feature>
<dbReference type="Gene3D" id="1.10.620.20">
    <property type="entry name" value="Ribonucleotide Reductase, subunit A"/>
    <property type="match status" value="1"/>
</dbReference>
<dbReference type="GO" id="GO:0045300">
    <property type="term" value="F:stearoyl-[ACP] desaturase activity"/>
    <property type="evidence" value="ECO:0007669"/>
    <property type="project" value="InterPro"/>
</dbReference>
<keyword evidence="9" id="KW-0276">Fatty acid metabolism</keyword>
<feature type="binding site" evidence="15">
    <location>
        <position position="264"/>
    </location>
    <ligand>
        <name>Fe cation</name>
        <dbReference type="ChEBI" id="CHEBI:24875"/>
        <label>1</label>
    </ligand>
</feature>
<dbReference type="EC" id="1.14.19.-" evidence="16"/>
<feature type="compositionally biased region" description="Polar residues" evidence="17">
    <location>
        <begin position="22"/>
        <end position="33"/>
    </location>
</feature>
<evidence type="ECO:0000256" key="16">
    <source>
        <dbReference type="RuleBase" id="RU000582"/>
    </source>
</evidence>
<feature type="binding site" evidence="15">
    <location>
        <position position="181"/>
    </location>
    <ligand>
        <name>Fe cation</name>
        <dbReference type="ChEBI" id="CHEBI:24875"/>
        <label>1</label>
    </ligand>
</feature>
<dbReference type="Pfam" id="PF03405">
    <property type="entry name" value="FA_desaturase_2"/>
    <property type="match status" value="1"/>
</dbReference>
<feature type="binding site" evidence="15">
    <location>
        <position position="178"/>
    </location>
    <ligand>
        <name>Fe cation</name>
        <dbReference type="ChEBI" id="CHEBI:24875"/>
        <label>2</label>
    </ligand>
</feature>
<organism evidence="18 19">
    <name type="scientific">Dovyalis caffra</name>
    <dbReference type="NCBI Taxonomy" id="77055"/>
    <lineage>
        <taxon>Eukaryota</taxon>
        <taxon>Viridiplantae</taxon>
        <taxon>Streptophyta</taxon>
        <taxon>Embryophyta</taxon>
        <taxon>Tracheophyta</taxon>
        <taxon>Spermatophyta</taxon>
        <taxon>Magnoliopsida</taxon>
        <taxon>eudicotyledons</taxon>
        <taxon>Gunneridae</taxon>
        <taxon>Pentapetalae</taxon>
        <taxon>rosids</taxon>
        <taxon>fabids</taxon>
        <taxon>Malpighiales</taxon>
        <taxon>Salicaceae</taxon>
        <taxon>Flacourtieae</taxon>
        <taxon>Dovyalis</taxon>
    </lineage>
</organism>
<evidence type="ECO:0000256" key="2">
    <source>
        <dbReference type="ARBA" id="ARBA00004872"/>
    </source>
</evidence>
<comment type="function">
    <text evidence="16">Introduction of a cis double bond between carbons of the acyl chain.</text>
</comment>
<dbReference type="GO" id="GO:0009570">
    <property type="term" value="C:chloroplast stroma"/>
    <property type="evidence" value="ECO:0007669"/>
    <property type="project" value="TreeGrafter"/>
</dbReference>
<dbReference type="FunFam" id="1.10.620.20:FF:000002">
    <property type="entry name" value="Stearoyl-[acyl-carrier-protein] 9-desaturase, chloroplastic"/>
    <property type="match status" value="1"/>
</dbReference>
<keyword evidence="5 16" id="KW-0444">Lipid biosynthesis</keyword>
<dbReference type="GO" id="GO:0006633">
    <property type="term" value="P:fatty acid biosynthetic process"/>
    <property type="evidence" value="ECO:0007669"/>
    <property type="project" value="UniProtKB-KW"/>
</dbReference>
<feature type="compositionally biased region" description="Polar residues" evidence="17">
    <location>
        <begin position="1"/>
        <end position="11"/>
    </location>
</feature>
<dbReference type="PIRSF" id="PIRSF000346">
    <property type="entry name" value="Dlt9_acylACP_des"/>
    <property type="match status" value="1"/>
</dbReference>
<keyword evidence="14 16" id="KW-0275">Fatty acid biosynthesis</keyword>
<evidence type="ECO:0000256" key="12">
    <source>
        <dbReference type="ARBA" id="ARBA00023004"/>
    </source>
</evidence>
<evidence type="ECO:0000256" key="7">
    <source>
        <dbReference type="ARBA" id="ARBA00022640"/>
    </source>
</evidence>
<evidence type="ECO:0000256" key="5">
    <source>
        <dbReference type="ARBA" id="ARBA00022516"/>
    </source>
</evidence>
<evidence type="ECO:0000256" key="15">
    <source>
        <dbReference type="PIRSR" id="PIRSR000346-1"/>
    </source>
</evidence>
<evidence type="ECO:0000256" key="4">
    <source>
        <dbReference type="ARBA" id="ARBA00011738"/>
    </source>
</evidence>
<feature type="binding site" evidence="15">
    <location>
        <position position="267"/>
    </location>
    <ligand>
        <name>Fe cation</name>
        <dbReference type="ChEBI" id="CHEBI:24875"/>
        <label>2</label>
    </ligand>
</feature>
<dbReference type="InterPro" id="IPR009078">
    <property type="entry name" value="Ferritin-like_SF"/>
</dbReference>
<comment type="caution">
    <text evidence="18">The sequence shown here is derived from an EMBL/GenBank/DDBJ whole genome shotgun (WGS) entry which is preliminary data.</text>
</comment>
<comment type="pathway">
    <text evidence="2">Lipid metabolism; fatty acid metabolism.</text>
</comment>
<evidence type="ECO:0000256" key="13">
    <source>
        <dbReference type="ARBA" id="ARBA00023098"/>
    </source>
</evidence>
<dbReference type="CDD" id="cd01050">
    <property type="entry name" value="Acyl_ACP_Desat"/>
    <property type="match status" value="1"/>
</dbReference>
<name>A0AAV1S9C0_9ROSI</name>
<comment type="subunit">
    <text evidence="4 16">Homodimer.</text>
</comment>
<evidence type="ECO:0000256" key="11">
    <source>
        <dbReference type="ARBA" id="ARBA00023002"/>
    </source>
</evidence>
<dbReference type="PROSITE" id="PS00574">
    <property type="entry name" value="FATTY_ACID_DESATUR_2"/>
    <property type="match status" value="1"/>
</dbReference>
<dbReference type="InterPro" id="IPR005803">
    <property type="entry name" value="FADS-2_CS"/>
</dbReference>
<dbReference type="Proteomes" id="UP001314170">
    <property type="component" value="Unassembled WGS sequence"/>
</dbReference>
<comment type="cofactor">
    <cofactor evidence="15">
        <name>Fe cation</name>
        <dbReference type="ChEBI" id="CHEBI:24875"/>
    </cofactor>
    <text evidence="15">Binds 2 iron ions per subunit.</text>
</comment>
<evidence type="ECO:0000256" key="6">
    <source>
        <dbReference type="ARBA" id="ARBA00022528"/>
    </source>
</evidence>
<evidence type="ECO:0000256" key="14">
    <source>
        <dbReference type="ARBA" id="ARBA00023160"/>
    </source>
</evidence>
<protein>
    <recommendedName>
        <fullName evidence="16">Acyl-[acyl-carrier-protein] desaturase</fullName>
        <ecNumber evidence="16">1.14.19.-</ecNumber>
    </recommendedName>
</protein>
<evidence type="ECO:0000313" key="19">
    <source>
        <dbReference type="Proteomes" id="UP001314170"/>
    </source>
</evidence>
<proteinExistence type="inferred from homology"/>
<dbReference type="PANTHER" id="PTHR31155:SF31">
    <property type="entry name" value="STEAROYL-[ACYL-CARRIER-PROTEIN] 9-DESATURASE 6, CHLOROPLASTIC"/>
    <property type="match status" value="1"/>
</dbReference>
<dbReference type="InterPro" id="IPR005067">
    <property type="entry name" value="Fatty_acid_desaturase-2"/>
</dbReference>
<keyword evidence="13" id="KW-0443">Lipid metabolism</keyword>
<keyword evidence="10" id="KW-0809">Transit peptide</keyword>
<evidence type="ECO:0000256" key="17">
    <source>
        <dbReference type="SAM" id="MobiDB-lite"/>
    </source>
</evidence>
<feature type="binding site" evidence="15">
    <location>
        <position position="264"/>
    </location>
    <ligand>
        <name>Fe cation</name>
        <dbReference type="ChEBI" id="CHEBI:24875"/>
        <label>2</label>
    </ligand>
</feature>
<dbReference type="SUPFAM" id="SSF47240">
    <property type="entry name" value="Ferritin-like"/>
    <property type="match status" value="1"/>
</dbReference>
<evidence type="ECO:0000256" key="3">
    <source>
        <dbReference type="ARBA" id="ARBA00008749"/>
    </source>
</evidence>
<dbReference type="AlphaFoldDB" id="A0AAV1S9C0"/>
<evidence type="ECO:0000256" key="8">
    <source>
        <dbReference type="ARBA" id="ARBA00022723"/>
    </source>
</evidence>
<keyword evidence="7" id="KW-0934">Plastid</keyword>
<keyword evidence="6 16" id="KW-0150">Chloroplast</keyword>
<dbReference type="EMBL" id="CAWUPB010001173">
    <property type="protein sequence ID" value="CAK7346838.1"/>
    <property type="molecule type" value="Genomic_DNA"/>
</dbReference>
<sequence>MQASHFLTSHQKFPCTPHGLNPTHQYRFSPPSSTIRFPPQLRRPITSAVAAPSPPLLKHQKTHSMPSEKVEIFKSLENWATQNVLPLLKPVDQCWQPQSFLPDPSLPFADFTDQVRALRDMTAELPDEYFVVLVGDMITEDALPTYQTMINTLDGVRDETGASLNPWATWTRAWTAEENRHGDLLRTYLYLSGRVDMLSIEKTVQYLIGAGMDPGTENNPYLGFVYTSFQERATFVSHGNTARLAKEGGDPVLARICGTIASDERRHENAYAKIVEKLLEVDPTGAMLAIADMMRKKITMPAHLMYDGQDPRLFEHFSSVAQRLGVYTADDYADILEFLIGRWRLEKLEGLTGEGKRAQDFVCGLAPRIRKLQERADEKAKMMKPHGVRFSWIFNKEVALSD</sequence>
<keyword evidence="12 15" id="KW-0408">Iron</keyword>
<feature type="binding site" evidence="15">
    <location>
        <position position="140"/>
    </location>
    <ligand>
        <name>Fe cation</name>
        <dbReference type="ChEBI" id="CHEBI:24875"/>
        <label>1</label>
    </ligand>
</feature>
<comment type="cofactor">
    <cofactor evidence="16">
        <name>Fe(2+)</name>
        <dbReference type="ChEBI" id="CHEBI:29033"/>
    </cofactor>
    <text evidence="16">Binds 2 Fe(2+) ions per subunit.</text>
</comment>
<comment type="similarity">
    <text evidence="3 16">Belongs to the fatty acid desaturase type 2 family.</text>
</comment>
<dbReference type="InterPro" id="IPR012348">
    <property type="entry name" value="RNR-like"/>
</dbReference>
<gene>
    <name evidence="18" type="ORF">DCAF_LOCUS19516</name>
</gene>
<keyword evidence="8 15" id="KW-0479">Metal-binding</keyword>
<keyword evidence="19" id="KW-1185">Reference proteome</keyword>
<evidence type="ECO:0000256" key="1">
    <source>
        <dbReference type="ARBA" id="ARBA00004229"/>
    </source>
</evidence>
<evidence type="ECO:0000313" key="18">
    <source>
        <dbReference type="EMBL" id="CAK7346838.1"/>
    </source>
</evidence>
<evidence type="ECO:0000256" key="10">
    <source>
        <dbReference type="ARBA" id="ARBA00022946"/>
    </source>
</evidence>
<dbReference type="PANTHER" id="PTHR31155">
    <property type="entry name" value="ACYL- ACYL-CARRIER-PROTEIN DESATURASE-RELATED"/>
    <property type="match status" value="1"/>
</dbReference>
<dbReference type="GO" id="GO:0046872">
    <property type="term" value="F:metal ion binding"/>
    <property type="evidence" value="ECO:0007669"/>
    <property type="project" value="UniProtKB-KW"/>
</dbReference>
<feature type="binding site" evidence="15">
    <location>
        <position position="178"/>
    </location>
    <ligand>
        <name>Fe cation</name>
        <dbReference type="ChEBI" id="CHEBI:24875"/>
        <label>1</label>
    </ligand>
</feature>
<comment type="subcellular location">
    <subcellularLocation>
        <location evidence="1">Plastid</location>
        <location evidence="1">Chloroplast</location>
    </subcellularLocation>
</comment>
<reference evidence="18 19" key="1">
    <citation type="submission" date="2024-01" db="EMBL/GenBank/DDBJ databases">
        <authorList>
            <person name="Waweru B."/>
        </authorList>
    </citation>
    <scope>NUCLEOTIDE SEQUENCE [LARGE SCALE GENOMIC DNA]</scope>
</reference>
<evidence type="ECO:0000256" key="9">
    <source>
        <dbReference type="ARBA" id="ARBA00022832"/>
    </source>
</evidence>
<feature type="region of interest" description="Disordered" evidence="17">
    <location>
        <begin position="1"/>
        <end position="33"/>
    </location>
</feature>